<sequence length="286" mass="31834">MAIVDAVENQDMYRNRTLISARSEADPRKNKYEAITTRRQPGTNKTFSMLCARVRRNLERRVFSRTLRQIGSSKQTEGLIGCTRISAENLPEPERSGPVVPFLDIILEPEYSDRKFRMFNLICSLDISPLFDRKRCNWVGKLGVQKFGTRIGGTRSGPEKNPFECERQAIEKKGSVSALSEGRPTGTKGKGKLSSGRLLIITGLLITGVPVFGDHPMPPLVKVSASTLRLADAIMLLKKFKACLEFNVPISVGDGPSHAQISGFNQFFSCHLSRKGRFDIMESLAQ</sequence>
<dbReference type="Proteomes" id="UP001362999">
    <property type="component" value="Unassembled WGS sequence"/>
</dbReference>
<reference evidence="1 2" key="1">
    <citation type="journal article" date="2024" name="J Genomics">
        <title>Draft genome sequencing and assembly of Favolaschia claudopus CIRM-BRFM 2984 isolated from oak limbs.</title>
        <authorList>
            <person name="Navarro D."/>
            <person name="Drula E."/>
            <person name="Chaduli D."/>
            <person name="Cazenave R."/>
            <person name="Ahrendt S."/>
            <person name="Wang J."/>
            <person name="Lipzen A."/>
            <person name="Daum C."/>
            <person name="Barry K."/>
            <person name="Grigoriev I.V."/>
            <person name="Favel A."/>
            <person name="Rosso M.N."/>
            <person name="Martin F."/>
        </authorList>
    </citation>
    <scope>NUCLEOTIDE SEQUENCE [LARGE SCALE GENOMIC DNA]</scope>
    <source>
        <strain evidence="1 2">CIRM-BRFM 2984</strain>
    </source>
</reference>
<gene>
    <name evidence="1" type="ORF">R3P38DRAFT_3360705</name>
</gene>
<name>A0AAW0AV54_9AGAR</name>
<dbReference type="AlphaFoldDB" id="A0AAW0AV54"/>
<accession>A0AAW0AV54</accession>
<proteinExistence type="predicted"/>
<dbReference type="EMBL" id="JAWWNJ010000048">
    <property type="protein sequence ID" value="KAK7017257.1"/>
    <property type="molecule type" value="Genomic_DNA"/>
</dbReference>
<evidence type="ECO:0000313" key="2">
    <source>
        <dbReference type="Proteomes" id="UP001362999"/>
    </source>
</evidence>
<organism evidence="1 2">
    <name type="scientific">Favolaschia claudopus</name>
    <dbReference type="NCBI Taxonomy" id="2862362"/>
    <lineage>
        <taxon>Eukaryota</taxon>
        <taxon>Fungi</taxon>
        <taxon>Dikarya</taxon>
        <taxon>Basidiomycota</taxon>
        <taxon>Agaricomycotina</taxon>
        <taxon>Agaricomycetes</taxon>
        <taxon>Agaricomycetidae</taxon>
        <taxon>Agaricales</taxon>
        <taxon>Marasmiineae</taxon>
        <taxon>Mycenaceae</taxon>
        <taxon>Favolaschia</taxon>
    </lineage>
</organism>
<protein>
    <submittedName>
        <fullName evidence="1">Uncharacterized protein</fullName>
    </submittedName>
</protein>
<comment type="caution">
    <text evidence="1">The sequence shown here is derived from an EMBL/GenBank/DDBJ whole genome shotgun (WGS) entry which is preliminary data.</text>
</comment>
<keyword evidence="2" id="KW-1185">Reference proteome</keyword>
<evidence type="ECO:0000313" key="1">
    <source>
        <dbReference type="EMBL" id="KAK7017257.1"/>
    </source>
</evidence>